<proteinExistence type="predicted"/>
<dbReference type="PANTHER" id="PTHR43190">
    <property type="entry name" value="N-ACETYL-D-GLUCOSAMINE KINASE"/>
    <property type="match status" value="1"/>
</dbReference>
<dbReference type="EMBL" id="CABFVA020000015">
    <property type="protein sequence ID" value="VVM05095.1"/>
    <property type="molecule type" value="Genomic_DNA"/>
</dbReference>
<name>A0A5E6MBF6_9BACT</name>
<reference evidence="2 3" key="1">
    <citation type="submission" date="2019-09" db="EMBL/GenBank/DDBJ databases">
        <authorList>
            <person name="Cremers G."/>
        </authorList>
    </citation>
    <scope>NUCLEOTIDE SEQUENCE [LARGE SCALE GENOMIC DNA]</scope>
    <source>
        <strain evidence="2">4A</strain>
    </source>
</reference>
<organism evidence="2 3">
    <name type="scientific">Methylacidimicrobium tartarophylax</name>
    <dbReference type="NCBI Taxonomy" id="1041768"/>
    <lineage>
        <taxon>Bacteria</taxon>
        <taxon>Pseudomonadati</taxon>
        <taxon>Verrucomicrobiota</taxon>
        <taxon>Methylacidimicrobium</taxon>
    </lineage>
</organism>
<keyword evidence="3" id="KW-1185">Reference proteome</keyword>
<dbReference type="InterPro" id="IPR002731">
    <property type="entry name" value="ATPase_BadF"/>
</dbReference>
<dbReference type="EC" id="2.7.1.59" evidence="2"/>
<dbReference type="RefSeq" id="WP_281289090.1">
    <property type="nucleotide sequence ID" value="NZ_CABFVA020000015.1"/>
</dbReference>
<sequence>MEGTLGIEGGGTKTTWILLDSGGEVRRQGLAGPGNVSLLQEDEIRKLLAGIRSEVGGEIHSIGAAFAGCRLPEQRQPIAEMLRALWPSAVRVVVAEDARSAFAGAFGSGEGIIVIAGTGSNVLGYREGRWARAGGWGHILGDPGSAYDLAHIGLQRIYDAFDATGEVVPLGMSFLQTTGQNGLDELFFHILSDPSKDR</sequence>
<evidence type="ECO:0000313" key="3">
    <source>
        <dbReference type="Proteomes" id="UP000334923"/>
    </source>
</evidence>
<keyword evidence="2" id="KW-0808">Transferase</keyword>
<dbReference type="AlphaFoldDB" id="A0A5E6MBF6"/>
<dbReference type="PANTHER" id="PTHR43190:SF3">
    <property type="entry name" value="N-ACETYL-D-GLUCOSAMINE KINASE"/>
    <property type="match status" value="1"/>
</dbReference>
<dbReference type="Proteomes" id="UP000334923">
    <property type="component" value="Unassembled WGS sequence"/>
</dbReference>
<dbReference type="SUPFAM" id="SSF53067">
    <property type="entry name" value="Actin-like ATPase domain"/>
    <property type="match status" value="1"/>
</dbReference>
<evidence type="ECO:0000313" key="2">
    <source>
        <dbReference type="EMBL" id="VVM05095.1"/>
    </source>
</evidence>
<accession>A0A5E6MBF6</accession>
<dbReference type="Pfam" id="PF01869">
    <property type="entry name" value="BcrAD_BadFG"/>
    <property type="match status" value="1"/>
</dbReference>
<feature type="domain" description="ATPase BadF/BadG/BcrA/BcrD type" evidence="1">
    <location>
        <begin position="5"/>
        <end position="157"/>
    </location>
</feature>
<keyword evidence="2" id="KW-0418">Kinase</keyword>
<dbReference type="InterPro" id="IPR052519">
    <property type="entry name" value="Euk-type_GlcNAc_Kinase"/>
</dbReference>
<evidence type="ECO:0000259" key="1">
    <source>
        <dbReference type="Pfam" id="PF01869"/>
    </source>
</evidence>
<gene>
    <name evidence="2" type="primary">NAGK</name>
    <name evidence="2" type="synonym">nagK</name>
    <name evidence="2" type="ORF">MAMT_00453</name>
</gene>
<dbReference type="InterPro" id="IPR043129">
    <property type="entry name" value="ATPase_NBD"/>
</dbReference>
<protein>
    <submittedName>
        <fullName evidence="2">Partial N-acetylglucosamine kinase</fullName>
        <ecNumber evidence="2">2.7.1.59</ecNumber>
    </submittedName>
</protein>
<dbReference type="GO" id="GO:0045127">
    <property type="term" value="F:N-acetylglucosamine kinase activity"/>
    <property type="evidence" value="ECO:0007669"/>
    <property type="project" value="UniProtKB-EC"/>
</dbReference>
<dbReference type="Gene3D" id="3.30.420.40">
    <property type="match status" value="2"/>
</dbReference>
<feature type="non-terminal residue" evidence="2">
    <location>
        <position position="198"/>
    </location>
</feature>